<dbReference type="PANTHER" id="PTHR30032:SF4">
    <property type="entry name" value="AMIDASE ENHANCER"/>
    <property type="match status" value="1"/>
</dbReference>
<dbReference type="GO" id="GO:0030435">
    <property type="term" value="P:sporulation resulting in formation of a cellular spore"/>
    <property type="evidence" value="ECO:0007669"/>
    <property type="project" value="InterPro"/>
</dbReference>
<sequence>MPRRRLPVRSARPARSALPAWSAVVGLLASCAVALVVTAPAVSAAEEVVERPADGVFSVEGHGWGHGRGMSQWGAQGAASRGISAEEIVRTYYPGTSRAVLPAAPIRVLLSGDEGTDTHVVAAPGLTVTDAATRTTVLLPAGPARWRVTVDAAGLHLQSRTGATWTPYALGGATALAGPVRFGGPGVVRVAFSDGTSRDYRGAVSAVRVSATALQTVVVLPLEDYLLGVVPREASASWRPAALQAQAIAARSYSAFKRARVAGRGTHDICDTTACQVFGGSAVYSAGGTRTSLEPASTTEAVRATEGVVRTYGGTPIFAEFSSSNGGWSTAGDFPYLRPAADAWDGALPNSVHSWKATLHAGDLERRFPDVGRLVRVRVTARDGNGAWGGRVRTVVLEGVSRTGAATRVTTTGAGVYSARRWPAASDGLRSSWWRIVPPVTAAPPPPVTAPVPDFSSVVVTASSAPLLVRPPGRSAGTLTATWRNTGSVAWPAAALQMARTAPPGWPDPLAAGAPATRLVAPLGAASVAPGETVTLSLAVNAALVPPGRHTRAFRLRLGTGPVFGPSVLWQVPVQEARPGTRRSWVHRG</sequence>
<dbReference type="InterPro" id="IPR013693">
    <property type="entry name" value="SpoIID/LytB_N"/>
</dbReference>
<name>A0A6J4LEQ3_9ACTN</name>
<dbReference type="PROSITE" id="PS51257">
    <property type="entry name" value="PROKAR_LIPOPROTEIN"/>
    <property type="match status" value="1"/>
</dbReference>
<dbReference type="GO" id="GO:0030288">
    <property type="term" value="C:outer membrane-bounded periplasmic space"/>
    <property type="evidence" value="ECO:0007669"/>
    <property type="project" value="TreeGrafter"/>
</dbReference>
<dbReference type="InterPro" id="IPR013783">
    <property type="entry name" value="Ig-like_fold"/>
</dbReference>
<feature type="domain" description="Sporulation stage II protein D amidase enhancer LytB N-terminal" evidence="1">
    <location>
        <begin position="212"/>
        <end position="312"/>
    </location>
</feature>
<dbReference type="AlphaFoldDB" id="A0A6J4LEQ3"/>
<dbReference type="EMBL" id="CADCUE010000090">
    <property type="protein sequence ID" value="CAA9326848.1"/>
    <property type="molecule type" value="Genomic_DNA"/>
</dbReference>
<dbReference type="NCBIfam" id="TIGR02669">
    <property type="entry name" value="SpoIID_LytB"/>
    <property type="match status" value="1"/>
</dbReference>
<proteinExistence type="predicted"/>
<dbReference type="InterPro" id="IPR013486">
    <property type="entry name" value="SpoIID/LytB"/>
</dbReference>
<gene>
    <name evidence="2" type="ORF">AVDCRST_MAG16-1092</name>
</gene>
<accession>A0A6J4LEQ3</accession>
<reference evidence="2" key="1">
    <citation type="submission" date="2020-02" db="EMBL/GenBank/DDBJ databases">
        <authorList>
            <person name="Meier V. D."/>
        </authorList>
    </citation>
    <scope>NUCLEOTIDE SEQUENCE</scope>
    <source>
        <strain evidence="2">AVDCRST_MAG16</strain>
    </source>
</reference>
<dbReference type="Pfam" id="PF08486">
    <property type="entry name" value="SpoIID"/>
    <property type="match status" value="1"/>
</dbReference>
<protein>
    <submittedName>
        <fullName evidence="2">SpoIID</fullName>
    </submittedName>
</protein>
<evidence type="ECO:0000259" key="1">
    <source>
        <dbReference type="Pfam" id="PF08486"/>
    </source>
</evidence>
<dbReference type="InterPro" id="IPR051922">
    <property type="entry name" value="Bact_Sporulation_Assoc"/>
</dbReference>
<dbReference type="GO" id="GO:0005975">
    <property type="term" value="P:carbohydrate metabolic process"/>
    <property type="evidence" value="ECO:0007669"/>
    <property type="project" value="UniProtKB-ARBA"/>
</dbReference>
<dbReference type="Gene3D" id="2.60.40.10">
    <property type="entry name" value="Immunoglobulins"/>
    <property type="match status" value="1"/>
</dbReference>
<dbReference type="PANTHER" id="PTHR30032">
    <property type="entry name" value="N-ACETYLMURAMOYL-L-ALANINE AMIDASE-RELATED"/>
    <property type="match status" value="1"/>
</dbReference>
<organism evidence="2">
    <name type="scientific">uncultured Frankineae bacterium</name>
    <dbReference type="NCBI Taxonomy" id="437475"/>
    <lineage>
        <taxon>Bacteria</taxon>
        <taxon>Bacillati</taxon>
        <taxon>Actinomycetota</taxon>
        <taxon>Actinomycetes</taxon>
        <taxon>Frankiales</taxon>
        <taxon>environmental samples</taxon>
    </lineage>
</organism>
<evidence type="ECO:0000313" key="2">
    <source>
        <dbReference type="EMBL" id="CAA9326848.1"/>
    </source>
</evidence>